<gene>
    <name evidence="2" type="ORF">J3D65DRAFT_62326</name>
</gene>
<dbReference type="EMBL" id="JBBPEH010000010">
    <property type="protein sequence ID" value="KAK7532965.1"/>
    <property type="molecule type" value="Genomic_DNA"/>
</dbReference>
<feature type="compositionally biased region" description="Basic and acidic residues" evidence="1">
    <location>
        <begin position="19"/>
        <end position="37"/>
    </location>
</feature>
<proteinExistence type="predicted"/>
<dbReference type="GeneID" id="92033052"/>
<protein>
    <submittedName>
        <fullName evidence="2">Uncharacterized protein</fullName>
    </submittedName>
</protein>
<feature type="region of interest" description="Disordered" evidence="1">
    <location>
        <begin position="18"/>
        <end position="43"/>
    </location>
</feature>
<accession>A0ABR1LGF0</accession>
<keyword evidence="3" id="KW-1185">Reference proteome</keyword>
<evidence type="ECO:0000313" key="2">
    <source>
        <dbReference type="EMBL" id="KAK7532965.1"/>
    </source>
</evidence>
<sequence>MPTAENIIRSALSATGLYSERKAGAEGSNKRSPKDAAKTTGAQIAEATTAAAETVSKAVKEVGTAVSDSAHKASENLEKEDDSLGPYGSPATCVPSDIDPIAEVVHTGLDLRQDNNDGGENGRANISDKPNGKGNGKPE</sequence>
<dbReference type="RefSeq" id="XP_066652358.1">
    <property type="nucleotide sequence ID" value="XM_066800146.1"/>
</dbReference>
<comment type="caution">
    <text evidence="2">The sequence shown here is derived from an EMBL/GenBank/DDBJ whole genome shotgun (WGS) entry which is preliminary data.</text>
</comment>
<dbReference type="Proteomes" id="UP001360953">
    <property type="component" value="Unassembled WGS sequence"/>
</dbReference>
<feature type="region of interest" description="Disordered" evidence="1">
    <location>
        <begin position="63"/>
        <end position="139"/>
    </location>
</feature>
<evidence type="ECO:0000256" key="1">
    <source>
        <dbReference type="SAM" id="MobiDB-lite"/>
    </source>
</evidence>
<evidence type="ECO:0000313" key="3">
    <source>
        <dbReference type="Proteomes" id="UP001360953"/>
    </source>
</evidence>
<name>A0ABR1LGF0_9PEZI</name>
<reference evidence="2 3" key="1">
    <citation type="submission" date="2024-04" db="EMBL/GenBank/DDBJ databases">
        <title>Phyllosticta paracitricarpa is synonymous to the EU quarantine fungus P. citricarpa based on phylogenomic analyses.</title>
        <authorList>
            <consortium name="Lawrence Berkeley National Laboratory"/>
            <person name="Van ingen-buijs V.A."/>
            <person name="Van westerhoven A.C."/>
            <person name="Haridas S."/>
            <person name="Skiadas P."/>
            <person name="Martin F."/>
            <person name="Groenewald J.Z."/>
            <person name="Crous P.W."/>
            <person name="Seidl M.F."/>
        </authorList>
    </citation>
    <scope>NUCLEOTIDE SEQUENCE [LARGE SCALE GENOMIC DNA]</scope>
    <source>
        <strain evidence="2 3">CPC 17464</strain>
    </source>
</reference>
<organism evidence="2 3">
    <name type="scientific">Phyllosticta citribraziliensis</name>
    <dbReference type="NCBI Taxonomy" id="989973"/>
    <lineage>
        <taxon>Eukaryota</taxon>
        <taxon>Fungi</taxon>
        <taxon>Dikarya</taxon>
        <taxon>Ascomycota</taxon>
        <taxon>Pezizomycotina</taxon>
        <taxon>Dothideomycetes</taxon>
        <taxon>Dothideomycetes incertae sedis</taxon>
        <taxon>Botryosphaeriales</taxon>
        <taxon>Phyllostictaceae</taxon>
        <taxon>Phyllosticta</taxon>
    </lineage>
</organism>